<protein>
    <recommendedName>
        <fullName evidence="6">THD domain-containing protein</fullName>
    </recommendedName>
</protein>
<name>A0A7J5XPV5_DISMA</name>
<reference evidence="7 8" key="1">
    <citation type="submission" date="2020-03" db="EMBL/GenBank/DDBJ databases">
        <title>Dissostichus mawsoni Genome sequencing and assembly.</title>
        <authorList>
            <person name="Park H."/>
        </authorList>
    </citation>
    <scope>NUCLEOTIDE SEQUENCE [LARGE SCALE GENOMIC DNA]</scope>
    <source>
        <strain evidence="7">DM0001</strain>
        <tissue evidence="7">Muscle</tissue>
    </source>
</reference>
<dbReference type="InterPro" id="IPR008983">
    <property type="entry name" value="Tumour_necrosis_fac-like_dom"/>
</dbReference>
<dbReference type="GO" id="GO:0006955">
    <property type="term" value="P:immune response"/>
    <property type="evidence" value="ECO:0007669"/>
    <property type="project" value="InterPro"/>
</dbReference>
<dbReference type="GO" id="GO:0005164">
    <property type="term" value="F:tumor necrosis factor receptor binding"/>
    <property type="evidence" value="ECO:0007669"/>
    <property type="project" value="InterPro"/>
</dbReference>
<keyword evidence="3" id="KW-0202">Cytokine</keyword>
<dbReference type="PANTHER" id="PTHR11471:SF57">
    <property type="entry name" value="CD154"/>
    <property type="match status" value="1"/>
</dbReference>
<dbReference type="GO" id="GO:0005615">
    <property type="term" value="C:extracellular space"/>
    <property type="evidence" value="ECO:0007669"/>
    <property type="project" value="UniProtKB-KW"/>
</dbReference>
<dbReference type="Gene3D" id="2.60.120.40">
    <property type="match status" value="1"/>
</dbReference>
<gene>
    <name evidence="7" type="ORF">F7725_010367</name>
</gene>
<dbReference type="Pfam" id="PF00229">
    <property type="entry name" value="TNF"/>
    <property type="match status" value="1"/>
</dbReference>
<evidence type="ECO:0000259" key="6">
    <source>
        <dbReference type="PROSITE" id="PS50049"/>
    </source>
</evidence>
<organism evidence="7 8">
    <name type="scientific">Dissostichus mawsoni</name>
    <name type="common">Antarctic cod</name>
    <dbReference type="NCBI Taxonomy" id="36200"/>
    <lineage>
        <taxon>Eukaryota</taxon>
        <taxon>Metazoa</taxon>
        <taxon>Chordata</taxon>
        <taxon>Craniata</taxon>
        <taxon>Vertebrata</taxon>
        <taxon>Euteleostomi</taxon>
        <taxon>Actinopterygii</taxon>
        <taxon>Neopterygii</taxon>
        <taxon>Teleostei</taxon>
        <taxon>Neoteleostei</taxon>
        <taxon>Acanthomorphata</taxon>
        <taxon>Eupercaria</taxon>
        <taxon>Perciformes</taxon>
        <taxon>Notothenioidei</taxon>
        <taxon>Nototheniidae</taxon>
        <taxon>Dissostichus</taxon>
    </lineage>
</organism>
<evidence type="ECO:0000256" key="5">
    <source>
        <dbReference type="SAM" id="Phobius"/>
    </source>
</evidence>
<dbReference type="PANTHER" id="PTHR11471">
    <property type="entry name" value="TUMOR NECROSIS FACTOR FAMILY MEMBER"/>
    <property type="match status" value="1"/>
</dbReference>
<dbReference type="AlphaFoldDB" id="A0A7J5XPV5"/>
<accession>A0A7J5XPV5</accession>
<keyword evidence="4 5" id="KW-0472">Membrane</keyword>
<dbReference type="Proteomes" id="UP000518266">
    <property type="component" value="Unassembled WGS sequence"/>
</dbReference>
<evidence type="ECO:0000256" key="2">
    <source>
        <dbReference type="ARBA" id="ARBA00008670"/>
    </source>
</evidence>
<feature type="domain" description="THD" evidence="6">
    <location>
        <begin position="91"/>
        <end position="232"/>
    </location>
</feature>
<dbReference type="OrthoDB" id="8667946at2759"/>
<comment type="caution">
    <text evidence="7">The sequence shown here is derived from an EMBL/GenBank/DDBJ whole genome shotgun (WGS) entry which is preliminary data.</text>
</comment>
<dbReference type="SUPFAM" id="SSF49842">
    <property type="entry name" value="TNF-like"/>
    <property type="match status" value="1"/>
</dbReference>
<evidence type="ECO:0000256" key="3">
    <source>
        <dbReference type="ARBA" id="ARBA00022514"/>
    </source>
</evidence>
<proteinExistence type="inferred from homology"/>
<sequence>MINTYQTSVAAPPVPPRLSRSQQVLFPAPSQGHSKSLIRFLVGVVVLHLFLSVGGFIYLKQNESMHPFQLPSGEGKVALYSSGKQETSNRAQARMVVRQQAFPKFASGYLQWDMGHSVLKSVSYYHNMWLTIEQPGDYYVYSRVTFSKGDSTRPLVSRVKLRESEKGEEKIVMQAYCNLDSSGAPASVPQLCTATQGEVVTLEKGNQLSVWLQDLKLVNYEEGATTFGIFRL</sequence>
<dbReference type="GO" id="GO:0005125">
    <property type="term" value="F:cytokine activity"/>
    <property type="evidence" value="ECO:0007669"/>
    <property type="project" value="UniProtKB-KW"/>
</dbReference>
<evidence type="ECO:0000256" key="1">
    <source>
        <dbReference type="ARBA" id="ARBA00004370"/>
    </source>
</evidence>
<keyword evidence="5" id="KW-0812">Transmembrane</keyword>
<evidence type="ECO:0000313" key="7">
    <source>
        <dbReference type="EMBL" id="KAF3838599.1"/>
    </source>
</evidence>
<keyword evidence="5" id="KW-1133">Transmembrane helix</keyword>
<comment type="similarity">
    <text evidence="2">Belongs to the tumor necrosis factor family.</text>
</comment>
<comment type="subcellular location">
    <subcellularLocation>
        <location evidence="1">Membrane</location>
    </subcellularLocation>
</comment>
<dbReference type="EMBL" id="JAAKFY010000022">
    <property type="protein sequence ID" value="KAF3838599.1"/>
    <property type="molecule type" value="Genomic_DNA"/>
</dbReference>
<dbReference type="InterPro" id="IPR006052">
    <property type="entry name" value="TNF_dom"/>
</dbReference>
<evidence type="ECO:0000256" key="4">
    <source>
        <dbReference type="ARBA" id="ARBA00023136"/>
    </source>
</evidence>
<keyword evidence="8" id="KW-1185">Reference proteome</keyword>
<dbReference type="GO" id="GO:0016020">
    <property type="term" value="C:membrane"/>
    <property type="evidence" value="ECO:0007669"/>
    <property type="project" value="UniProtKB-SubCell"/>
</dbReference>
<feature type="transmembrane region" description="Helical" evidence="5">
    <location>
        <begin position="37"/>
        <end position="59"/>
    </location>
</feature>
<evidence type="ECO:0000313" key="8">
    <source>
        <dbReference type="Proteomes" id="UP000518266"/>
    </source>
</evidence>
<dbReference type="PROSITE" id="PS50049">
    <property type="entry name" value="THD_2"/>
    <property type="match status" value="1"/>
</dbReference>